<name>A0AAV4B5H5_9GAST</name>
<keyword evidence="2" id="KW-1185">Reference proteome</keyword>
<dbReference type="Proteomes" id="UP000735302">
    <property type="component" value="Unassembled WGS sequence"/>
</dbReference>
<comment type="caution">
    <text evidence="1">The sequence shown here is derived from an EMBL/GenBank/DDBJ whole genome shotgun (WGS) entry which is preliminary data.</text>
</comment>
<accession>A0AAV4B5H5</accession>
<organism evidence="1 2">
    <name type="scientific">Plakobranchus ocellatus</name>
    <dbReference type="NCBI Taxonomy" id="259542"/>
    <lineage>
        <taxon>Eukaryota</taxon>
        <taxon>Metazoa</taxon>
        <taxon>Spiralia</taxon>
        <taxon>Lophotrochozoa</taxon>
        <taxon>Mollusca</taxon>
        <taxon>Gastropoda</taxon>
        <taxon>Heterobranchia</taxon>
        <taxon>Euthyneura</taxon>
        <taxon>Panpulmonata</taxon>
        <taxon>Sacoglossa</taxon>
        <taxon>Placobranchoidea</taxon>
        <taxon>Plakobranchidae</taxon>
        <taxon>Plakobranchus</taxon>
    </lineage>
</organism>
<proteinExistence type="predicted"/>
<dbReference type="EMBL" id="BLXT01004962">
    <property type="protein sequence ID" value="GFO18641.1"/>
    <property type="molecule type" value="Genomic_DNA"/>
</dbReference>
<reference evidence="1 2" key="1">
    <citation type="journal article" date="2021" name="Elife">
        <title>Chloroplast acquisition without the gene transfer in kleptoplastic sea slugs, Plakobranchus ocellatus.</title>
        <authorList>
            <person name="Maeda T."/>
            <person name="Takahashi S."/>
            <person name="Yoshida T."/>
            <person name="Shimamura S."/>
            <person name="Takaki Y."/>
            <person name="Nagai Y."/>
            <person name="Toyoda A."/>
            <person name="Suzuki Y."/>
            <person name="Arimoto A."/>
            <person name="Ishii H."/>
            <person name="Satoh N."/>
            <person name="Nishiyama T."/>
            <person name="Hasebe M."/>
            <person name="Maruyama T."/>
            <person name="Minagawa J."/>
            <person name="Obokata J."/>
            <person name="Shigenobu S."/>
        </authorList>
    </citation>
    <scope>NUCLEOTIDE SEQUENCE [LARGE SCALE GENOMIC DNA]</scope>
</reference>
<sequence>MSANCWKTEGKPTMDATRLAIADEKDCVAVTVLYPTTIKPDNLRNKIGLVVRAATAKRIMHGHLMASSFSLFNKGPGCSTKRITPAP</sequence>
<evidence type="ECO:0000313" key="2">
    <source>
        <dbReference type="Proteomes" id="UP000735302"/>
    </source>
</evidence>
<dbReference type="AlphaFoldDB" id="A0AAV4B5H5"/>
<gene>
    <name evidence="1" type="ORF">PoB_004514600</name>
</gene>
<evidence type="ECO:0000313" key="1">
    <source>
        <dbReference type="EMBL" id="GFO18641.1"/>
    </source>
</evidence>
<protein>
    <submittedName>
        <fullName evidence="1">Uncharacterized protein</fullName>
    </submittedName>
</protein>